<keyword evidence="3" id="KW-1185">Reference proteome</keyword>
<accession>A0A1G8VR80</accession>
<organism evidence="2 3">
    <name type="scientific">Alkalibacterium thalassium</name>
    <dbReference type="NCBI Taxonomy" id="426701"/>
    <lineage>
        <taxon>Bacteria</taxon>
        <taxon>Bacillati</taxon>
        <taxon>Bacillota</taxon>
        <taxon>Bacilli</taxon>
        <taxon>Lactobacillales</taxon>
        <taxon>Carnobacteriaceae</taxon>
        <taxon>Alkalibacterium</taxon>
    </lineage>
</organism>
<dbReference type="STRING" id="426701.SAMN04488098_100272"/>
<dbReference type="AlphaFoldDB" id="A0A1G8VR80"/>
<proteinExistence type="predicted"/>
<dbReference type="Pfam" id="PF09643">
    <property type="entry name" value="YopX"/>
    <property type="match status" value="1"/>
</dbReference>
<feature type="domain" description="YopX protein" evidence="1">
    <location>
        <begin position="6"/>
        <end position="139"/>
    </location>
</feature>
<evidence type="ECO:0000313" key="3">
    <source>
        <dbReference type="Proteomes" id="UP000199433"/>
    </source>
</evidence>
<dbReference type="RefSeq" id="WP_091264381.1">
    <property type="nucleotide sequence ID" value="NZ_FNFK01000002.1"/>
</dbReference>
<dbReference type="EMBL" id="FNFK01000002">
    <property type="protein sequence ID" value="SDJ68598.1"/>
    <property type="molecule type" value="Genomic_DNA"/>
</dbReference>
<dbReference type="InterPro" id="IPR010024">
    <property type="entry name" value="CHP16711"/>
</dbReference>
<dbReference type="NCBIfam" id="TIGR01671">
    <property type="entry name" value="phage_TIGR01671"/>
    <property type="match status" value="1"/>
</dbReference>
<sequence>MNRQIKFRAWDSEANIMIYSDHRTRKLYDAYYGFEMNEKGELECRWEGDFLESHVLDGGTLDNIMQYTGLKDKNGVEIYEGDIVEYELFGREKKMTIEYNQESASFKYCIADEIKFTFDGGNNERMAVIGDIHENPELLGGQRD</sequence>
<dbReference type="OrthoDB" id="1809393at2"/>
<gene>
    <name evidence="2" type="ORF">SAMN04488098_100272</name>
</gene>
<reference evidence="3" key="1">
    <citation type="submission" date="2016-10" db="EMBL/GenBank/DDBJ databases">
        <authorList>
            <person name="Varghese N."/>
            <person name="Submissions S."/>
        </authorList>
    </citation>
    <scope>NUCLEOTIDE SEQUENCE [LARGE SCALE GENOMIC DNA]</scope>
    <source>
        <strain evidence="3">DSM 19181</strain>
    </source>
</reference>
<evidence type="ECO:0000259" key="1">
    <source>
        <dbReference type="Pfam" id="PF09643"/>
    </source>
</evidence>
<dbReference type="InterPro" id="IPR023385">
    <property type="entry name" value="YopX-like_C"/>
</dbReference>
<dbReference type="Gene3D" id="3.30.1490.160">
    <property type="entry name" value="ctc02137 like domains"/>
    <property type="match status" value="1"/>
</dbReference>
<dbReference type="InterPro" id="IPR019096">
    <property type="entry name" value="YopX_protein"/>
</dbReference>
<protein>
    <submittedName>
        <fullName evidence="2">Phage uncharacterized protein TIGR01671</fullName>
    </submittedName>
</protein>
<evidence type="ECO:0000313" key="2">
    <source>
        <dbReference type="EMBL" id="SDJ68598.1"/>
    </source>
</evidence>
<dbReference type="SUPFAM" id="SSF159006">
    <property type="entry name" value="YopX-like"/>
    <property type="match status" value="1"/>
</dbReference>
<name>A0A1G8VR80_9LACT</name>
<dbReference type="Gene3D" id="2.30.30.290">
    <property type="entry name" value="YopX-like domains"/>
    <property type="match status" value="1"/>
</dbReference>
<dbReference type="Proteomes" id="UP000199433">
    <property type="component" value="Unassembled WGS sequence"/>
</dbReference>